<sequence>MSSEVLALFFPRVCKVYFGHSVVGGLNQVFVHVAVNGQQTD</sequence>
<evidence type="ECO:0000313" key="1">
    <source>
        <dbReference type="EMBL" id="KKE81008.1"/>
    </source>
</evidence>
<organism evidence="1 2">
    <name type="scientific">Pseudoalteromonas luteoviolacea S4054</name>
    <dbReference type="NCBI Taxonomy" id="1129367"/>
    <lineage>
        <taxon>Bacteria</taxon>
        <taxon>Pseudomonadati</taxon>
        <taxon>Pseudomonadota</taxon>
        <taxon>Gammaproteobacteria</taxon>
        <taxon>Alteromonadales</taxon>
        <taxon>Pseudoalteromonadaceae</taxon>
        <taxon>Pseudoalteromonas</taxon>
    </lineage>
</organism>
<dbReference type="EMBL" id="AUXW01000199">
    <property type="protein sequence ID" value="KKE81008.1"/>
    <property type="molecule type" value="Genomic_DNA"/>
</dbReference>
<dbReference type="Proteomes" id="UP000033434">
    <property type="component" value="Unassembled WGS sequence"/>
</dbReference>
<reference evidence="1 2" key="1">
    <citation type="journal article" date="2015" name="BMC Genomics">
        <title>Genome mining reveals unlocked bioactive potential of marine Gram-negative bacteria.</title>
        <authorList>
            <person name="Machado H."/>
            <person name="Sonnenschein E.C."/>
            <person name="Melchiorsen J."/>
            <person name="Gram L."/>
        </authorList>
    </citation>
    <scope>NUCLEOTIDE SEQUENCE [LARGE SCALE GENOMIC DNA]</scope>
    <source>
        <strain evidence="1 2">S4054</strain>
    </source>
</reference>
<accession>A0A0F6A4K5</accession>
<dbReference type="PATRIC" id="fig|1129367.4.peg.5174"/>
<name>A0A0F6A4K5_9GAMM</name>
<gene>
    <name evidence="1" type="ORF">N479_23790</name>
</gene>
<protein>
    <submittedName>
        <fullName evidence="1">Uncharacterized protein</fullName>
    </submittedName>
</protein>
<comment type="caution">
    <text evidence="1">The sequence shown here is derived from an EMBL/GenBank/DDBJ whole genome shotgun (WGS) entry which is preliminary data.</text>
</comment>
<dbReference type="AlphaFoldDB" id="A0A0F6A4K5"/>
<proteinExistence type="predicted"/>
<evidence type="ECO:0000313" key="2">
    <source>
        <dbReference type="Proteomes" id="UP000033434"/>
    </source>
</evidence>